<reference evidence="4 5" key="1">
    <citation type="submission" date="2023-12" db="EMBL/GenBank/DDBJ databases">
        <title>A. evansii MAY27, complete genome.</title>
        <authorList>
            <person name="Wang Y."/>
        </authorList>
    </citation>
    <scope>NUCLEOTIDE SEQUENCE [LARGE SCALE GENOMIC DNA]</scope>
    <source>
        <strain evidence="4 5">MAY27</strain>
    </source>
</reference>
<sequence>MDSFFLHDCRIRPSERIIERNGEAQRIEPRAMDLLLLLVARVGEVVTRQEIEDRLWEGRVVGYDALTQTVAKLRRALGDDAHEPSFLLTIPKGGYKLAVAPETRDAGEQRLAVAEAPSLAAPMVPANAAPRGPNRLWRLMGGALLVLVAIAGIGWMSQEAPPAARPATALERRPALAVLPFLDRSNDDDYAYVADGLTEDLITTLTHISELNVLALTSTTGYKSQPFDAAAVRRALGARYVVTGAVQADQASLRVHVQLIDAESESNLWAEKYDRPRAEWFALRDELADAISSRVLPNVQEAEKRRARRKPTENLDAYDLFQRARSEKHKLTVDSEREAVTLLRRAIELDPNFAEAHALLGWVGALERLFGGTGASYEESLAQVQRSLELHPQLSIGYQALTQVLTFMKRFEEATQAGLRAIEINPNDAENHIFYSRAASTAGYYEPAVAAAERAVALNPMYPKWYPYIFARALYADGQIARAVEICADGMARQPFVATTVTCIAVFERASRHDEAAAHARTLNAAPIPITVAHAQDSWGFREAALNERFADDLTAAGLRR</sequence>
<evidence type="ECO:0000256" key="1">
    <source>
        <dbReference type="ARBA" id="ARBA00023125"/>
    </source>
</evidence>
<dbReference type="Gene3D" id="1.25.40.10">
    <property type="entry name" value="Tetratricopeptide repeat domain"/>
    <property type="match status" value="2"/>
</dbReference>
<dbReference type="InterPro" id="IPR016032">
    <property type="entry name" value="Sig_transdc_resp-reg_C-effctor"/>
</dbReference>
<feature type="domain" description="OmpR/PhoB-type" evidence="3">
    <location>
        <begin position="1"/>
        <end position="99"/>
    </location>
</feature>
<proteinExistence type="predicted"/>
<gene>
    <name evidence="4" type="ORF">U5817_19380</name>
</gene>
<dbReference type="SUPFAM" id="SSF46894">
    <property type="entry name" value="C-terminal effector domain of the bipartite response regulators"/>
    <property type="match status" value="1"/>
</dbReference>
<dbReference type="Proteomes" id="UP001626593">
    <property type="component" value="Chromosome"/>
</dbReference>
<dbReference type="CDD" id="cd00383">
    <property type="entry name" value="trans_reg_C"/>
    <property type="match status" value="1"/>
</dbReference>
<dbReference type="SUPFAM" id="SSF48452">
    <property type="entry name" value="TPR-like"/>
    <property type="match status" value="1"/>
</dbReference>
<evidence type="ECO:0000313" key="4">
    <source>
        <dbReference type="EMBL" id="WRL45347.1"/>
    </source>
</evidence>
<dbReference type="EMBL" id="CP141259">
    <property type="protein sequence ID" value="WRL45347.1"/>
    <property type="molecule type" value="Genomic_DNA"/>
</dbReference>
<protein>
    <submittedName>
        <fullName evidence="4">Winged helix-turn-helix domain-containing protein</fullName>
    </submittedName>
</protein>
<evidence type="ECO:0000259" key="3">
    <source>
        <dbReference type="PROSITE" id="PS51755"/>
    </source>
</evidence>
<name>A0ABZ1AHK6_AROEV</name>
<dbReference type="SMART" id="SM00862">
    <property type="entry name" value="Trans_reg_C"/>
    <property type="match status" value="1"/>
</dbReference>
<dbReference type="Gene3D" id="1.10.10.10">
    <property type="entry name" value="Winged helix-like DNA-binding domain superfamily/Winged helix DNA-binding domain"/>
    <property type="match status" value="1"/>
</dbReference>
<dbReference type="Gene3D" id="3.40.50.10070">
    <property type="entry name" value="TolB, N-terminal domain"/>
    <property type="match status" value="1"/>
</dbReference>
<organism evidence="4 5">
    <name type="scientific">Aromatoleum evansii</name>
    <name type="common">Azoarcus evansii</name>
    <dbReference type="NCBI Taxonomy" id="59406"/>
    <lineage>
        <taxon>Bacteria</taxon>
        <taxon>Pseudomonadati</taxon>
        <taxon>Pseudomonadota</taxon>
        <taxon>Betaproteobacteria</taxon>
        <taxon>Rhodocyclales</taxon>
        <taxon>Rhodocyclaceae</taxon>
        <taxon>Aromatoleum</taxon>
    </lineage>
</organism>
<evidence type="ECO:0000313" key="5">
    <source>
        <dbReference type="Proteomes" id="UP001626593"/>
    </source>
</evidence>
<keyword evidence="5" id="KW-1185">Reference proteome</keyword>
<dbReference type="InterPro" id="IPR001867">
    <property type="entry name" value="OmpR/PhoB-type_DNA-bd"/>
</dbReference>
<dbReference type="RefSeq" id="WP_169126214.1">
    <property type="nucleotide sequence ID" value="NZ_CAWPLS010000330.1"/>
</dbReference>
<keyword evidence="1 2" id="KW-0238">DNA-binding</keyword>
<feature type="DNA-binding region" description="OmpR/PhoB-type" evidence="2">
    <location>
        <begin position="1"/>
        <end position="99"/>
    </location>
</feature>
<dbReference type="PROSITE" id="PS51755">
    <property type="entry name" value="OMPR_PHOB"/>
    <property type="match status" value="1"/>
</dbReference>
<dbReference type="Pfam" id="PF00486">
    <property type="entry name" value="Trans_reg_C"/>
    <property type="match status" value="1"/>
</dbReference>
<accession>A0ABZ1AHK6</accession>
<dbReference type="InterPro" id="IPR036388">
    <property type="entry name" value="WH-like_DNA-bd_sf"/>
</dbReference>
<dbReference type="InterPro" id="IPR011990">
    <property type="entry name" value="TPR-like_helical_dom_sf"/>
</dbReference>
<evidence type="ECO:0000256" key="2">
    <source>
        <dbReference type="PROSITE-ProRule" id="PRU01091"/>
    </source>
</evidence>